<dbReference type="EMBL" id="JACHND010000001">
    <property type="protein sequence ID" value="MBB4699243.1"/>
    <property type="molecule type" value="Genomic_DNA"/>
</dbReference>
<reference evidence="4 5" key="1">
    <citation type="submission" date="2020-08" db="EMBL/GenBank/DDBJ databases">
        <title>Sequencing the genomes of 1000 actinobacteria strains.</title>
        <authorList>
            <person name="Klenk H.-P."/>
        </authorList>
    </citation>
    <scope>NUCLEOTIDE SEQUENCE [LARGE SCALE GENOMIC DNA]</scope>
    <source>
        <strain evidence="4 5">DSM 45784</strain>
    </source>
</reference>
<evidence type="ECO:0000256" key="1">
    <source>
        <dbReference type="SAM" id="MobiDB-lite"/>
    </source>
</evidence>
<dbReference type="PANTHER" id="PTHR40763:SF4">
    <property type="entry name" value="DUF1707 DOMAIN-CONTAINING PROTEIN"/>
    <property type="match status" value="1"/>
</dbReference>
<dbReference type="Proteomes" id="UP000542210">
    <property type="component" value="Unassembled WGS sequence"/>
</dbReference>
<dbReference type="InterPro" id="IPR012551">
    <property type="entry name" value="DUF1707_SHOCT-like"/>
</dbReference>
<feature type="compositionally biased region" description="Low complexity" evidence="1">
    <location>
        <begin position="104"/>
        <end position="115"/>
    </location>
</feature>
<sequence>MVHGNPNLRADDADRDQVTALLSEAYGTGRLTREELDDRLERTQTARYRGDLQDLVRDLQATPYPPSHPQRHTPWQQTPHMPDPRSQGAYAPGSYPPGSPSPGPYSQGPYEPGGYAQTPYSQGPYAQGPVSPQGSHLPPVGDSGYQGEPLPPYQLQQILDQQITQRLAMGWRLESRHGWQAVLTYGEPLNPGVHVAHAAITVLTCLVWAIVWAVHASKSGIQRRELISIDACGNIHVQPLPK</sequence>
<feature type="domain" description="DUF1707" evidence="3">
    <location>
        <begin position="8"/>
        <end position="60"/>
    </location>
</feature>
<keyword evidence="2" id="KW-0472">Membrane</keyword>
<dbReference type="PANTHER" id="PTHR40763">
    <property type="entry name" value="MEMBRANE PROTEIN-RELATED"/>
    <property type="match status" value="1"/>
</dbReference>
<dbReference type="AlphaFoldDB" id="A0A7W7D5C0"/>
<feature type="compositionally biased region" description="Pro residues" evidence="1">
    <location>
        <begin position="94"/>
        <end position="103"/>
    </location>
</feature>
<dbReference type="Pfam" id="PF08044">
    <property type="entry name" value="DUF1707"/>
    <property type="match status" value="1"/>
</dbReference>
<dbReference type="RefSeq" id="WP_184876635.1">
    <property type="nucleotide sequence ID" value="NZ_BOOV01000021.1"/>
</dbReference>
<feature type="region of interest" description="Disordered" evidence="1">
    <location>
        <begin position="24"/>
        <end position="151"/>
    </location>
</feature>
<organism evidence="4 5">
    <name type="scientific">Sphaerisporangium siamense</name>
    <dbReference type="NCBI Taxonomy" id="795645"/>
    <lineage>
        <taxon>Bacteria</taxon>
        <taxon>Bacillati</taxon>
        <taxon>Actinomycetota</taxon>
        <taxon>Actinomycetes</taxon>
        <taxon>Streptosporangiales</taxon>
        <taxon>Streptosporangiaceae</taxon>
        <taxon>Sphaerisporangium</taxon>
    </lineage>
</organism>
<keyword evidence="2" id="KW-0812">Transmembrane</keyword>
<evidence type="ECO:0000313" key="5">
    <source>
        <dbReference type="Proteomes" id="UP000542210"/>
    </source>
</evidence>
<feature type="transmembrane region" description="Helical" evidence="2">
    <location>
        <begin position="195"/>
        <end position="214"/>
    </location>
</feature>
<evidence type="ECO:0000313" key="4">
    <source>
        <dbReference type="EMBL" id="MBB4699243.1"/>
    </source>
</evidence>
<evidence type="ECO:0000256" key="2">
    <source>
        <dbReference type="SAM" id="Phobius"/>
    </source>
</evidence>
<proteinExistence type="predicted"/>
<evidence type="ECO:0000259" key="3">
    <source>
        <dbReference type="Pfam" id="PF08044"/>
    </source>
</evidence>
<keyword evidence="5" id="KW-1185">Reference proteome</keyword>
<feature type="compositionally biased region" description="Basic and acidic residues" evidence="1">
    <location>
        <begin position="31"/>
        <end position="57"/>
    </location>
</feature>
<gene>
    <name evidence="4" type="ORF">BJ982_000787</name>
</gene>
<protein>
    <recommendedName>
        <fullName evidence="3">DUF1707 domain-containing protein</fullName>
    </recommendedName>
</protein>
<accession>A0A7W7D5C0</accession>
<name>A0A7W7D5C0_9ACTN</name>
<comment type="caution">
    <text evidence="4">The sequence shown here is derived from an EMBL/GenBank/DDBJ whole genome shotgun (WGS) entry which is preliminary data.</text>
</comment>
<keyword evidence="2" id="KW-1133">Transmembrane helix</keyword>